<proteinExistence type="predicted"/>
<accession>A0A180GSG8</accession>
<reference evidence="2 3" key="3">
    <citation type="journal article" date="2017" name="G3 (Bethesda)">
        <title>Comparative analysis highlights variable genome content of wheat rusts and divergence of the mating loci.</title>
        <authorList>
            <person name="Cuomo C.A."/>
            <person name="Bakkeren G."/>
            <person name="Khalil H.B."/>
            <person name="Panwar V."/>
            <person name="Joly D."/>
            <person name="Linning R."/>
            <person name="Sakthikumar S."/>
            <person name="Song X."/>
            <person name="Adiconis X."/>
            <person name="Fan L."/>
            <person name="Goldberg J.M."/>
            <person name="Levin J.Z."/>
            <person name="Young S."/>
            <person name="Zeng Q."/>
            <person name="Anikster Y."/>
            <person name="Bruce M."/>
            <person name="Wang M."/>
            <person name="Yin C."/>
            <person name="McCallum B."/>
            <person name="Szabo L.J."/>
            <person name="Hulbert S."/>
            <person name="Chen X."/>
            <person name="Fellers J.P."/>
        </authorList>
    </citation>
    <scope>NUCLEOTIDE SEQUENCE</scope>
    <source>
        <strain evidence="3">Isolate 1-1 / race 1 (BBBD)</strain>
        <strain evidence="2">isolate 1-1 / race 1 (BBBD)</strain>
    </source>
</reference>
<dbReference type="AlphaFoldDB" id="A0A180GSG8"/>
<dbReference type="Proteomes" id="UP000005240">
    <property type="component" value="Unassembled WGS sequence"/>
</dbReference>
<reference evidence="1" key="1">
    <citation type="submission" date="2009-11" db="EMBL/GenBank/DDBJ databases">
        <authorList>
            <consortium name="The Broad Institute Genome Sequencing Platform"/>
            <person name="Ward D."/>
            <person name="Feldgarden M."/>
            <person name="Earl A."/>
            <person name="Young S.K."/>
            <person name="Zeng Q."/>
            <person name="Koehrsen M."/>
            <person name="Alvarado L."/>
            <person name="Berlin A."/>
            <person name="Bochicchio J."/>
            <person name="Borenstein D."/>
            <person name="Chapman S.B."/>
            <person name="Chen Z."/>
            <person name="Engels R."/>
            <person name="Freedman E."/>
            <person name="Gellesch M."/>
            <person name="Goldberg J."/>
            <person name="Griggs A."/>
            <person name="Gujja S."/>
            <person name="Heilman E."/>
            <person name="Heiman D."/>
            <person name="Hepburn T."/>
            <person name="Howarth C."/>
            <person name="Jen D."/>
            <person name="Larson L."/>
            <person name="Lewis B."/>
            <person name="Mehta T."/>
            <person name="Park D."/>
            <person name="Pearson M."/>
            <person name="Roberts A."/>
            <person name="Saif S."/>
            <person name="Shea T."/>
            <person name="Shenoy N."/>
            <person name="Sisk P."/>
            <person name="Stolte C."/>
            <person name="Sykes S."/>
            <person name="Thomson T."/>
            <person name="Walk T."/>
            <person name="White J."/>
            <person name="Yandava C."/>
            <person name="Izard J."/>
            <person name="Baranova O.V."/>
            <person name="Blanton J.M."/>
            <person name="Tanner A.C."/>
            <person name="Dewhirst F.E."/>
            <person name="Haas B."/>
            <person name="Nusbaum C."/>
            <person name="Birren B."/>
        </authorList>
    </citation>
    <scope>NUCLEOTIDE SEQUENCE [LARGE SCALE GENOMIC DNA]</scope>
    <source>
        <strain evidence="1">1-1 BBBD Race 1</strain>
    </source>
</reference>
<reference evidence="2" key="4">
    <citation type="submission" date="2025-05" db="UniProtKB">
        <authorList>
            <consortium name="EnsemblFungi"/>
        </authorList>
    </citation>
    <scope>IDENTIFICATION</scope>
    <source>
        <strain evidence="2">isolate 1-1 / race 1 (BBBD)</strain>
    </source>
</reference>
<protein>
    <submittedName>
        <fullName evidence="1 2">Uncharacterized protein</fullName>
    </submittedName>
</protein>
<evidence type="ECO:0000313" key="1">
    <source>
        <dbReference type="EMBL" id="OAV95474.1"/>
    </source>
</evidence>
<sequence length="108" mass="11754">MSGTNAFPNAVPDHSKLTMDTAYGKIDISHLAASSGTNTGLIFLSSKVTSNILLRPVSRWLPGYPVSSHFLIISINVRTCPNPVRMSYPIALCKQFRGYTLSDKPPAM</sequence>
<organism evidence="1">
    <name type="scientific">Puccinia triticina (isolate 1-1 / race 1 (BBBD))</name>
    <name type="common">Brown leaf rust fungus</name>
    <dbReference type="NCBI Taxonomy" id="630390"/>
    <lineage>
        <taxon>Eukaryota</taxon>
        <taxon>Fungi</taxon>
        <taxon>Dikarya</taxon>
        <taxon>Basidiomycota</taxon>
        <taxon>Pucciniomycotina</taxon>
        <taxon>Pucciniomycetes</taxon>
        <taxon>Pucciniales</taxon>
        <taxon>Pucciniaceae</taxon>
        <taxon>Puccinia</taxon>
    </lineage>
</organism>
<dbReference type="EMBL" id="ADAS02000028">
    <property type="protein sequence ID" value="OAV95474.1"/>
    <property type="molecule type" value="Genomic_DNA"/>
</dbReference>
<dbReference type="EnsemblFungi" id="PTTG_26627-t43_1">
    <property type="protein sequence ID" value="PTTG_26627-t43_1-p1"/>
    <property type="gene ID" value="PTTG_26627"/>
</dbReference>
<name>A0A180GSG8_PUCT1</name>
<evidence type="ECO:0000313" key="3">
    <source>
        <dbReference type="Proteomes" id="UP000005240"/>
    </source>
</evidence>
<dbReference type="VEuPathDB" id="FungiDB:PTTG_26627"/>
<evidence type="ECO:0000313" key="2">
    <source>
        <dbReference type="EnsemblFungi" id="PTTG_26627-t43_1-p1"/>
    </source>
</evidence>
<reference evidence="1" key="2">
    <citation type="submission" date="2016-05" db="EMBL/GenBank/DDBJ databases">
        <title>Comparative analysis highlights variable genome content of wheat rusts and divergence of the mating loci.</title>
        <authorList>
            <person name="Cuomo C.A."/>
            <person name="Bakkeren G."/>
            <person name="Szabo L."/>
            <person name="Khalil H."/>
            <person name="Joly D."/>
            <person name="Goldberg J."/>
            <person name="Young S."/>
            <person name="Zeng Q."/>
            <person name="Fellers J."/>
        </authorList>
    </citation>
    <scope>NUCLEOTIDE SEQUENCE [LARGE SCALE GENOMIC DNA]</scope>
    <source>
        <strain evidence="1">1-1 BBBD Race 1</strain>
    </source>
</reference>
<gene>
    <name evidence="1" type="ORF">PTTG_26627</name>
</gene>
<keyword evidence="3" id="KW-1185">Reference proteome</keyword>